<reference evidence="1" key="1">
    <citation type="submission" date="2020-12" db="EMBL/GenBank/DDBJ databases">
        <title>Metabolic potential, ecology and presence of endohyphal bacteria is reflected in genomic diversity of Mucoromycotina.</title>
        <authorList>
            <person name="Muszewska A."/>
            <person name="Okrasinska A."/>
            <person name="Steczkiewicz K."/>
            <person name="Drgas O."/>
            <person name="Orlowska M."/>
            <person name="Perlinska-Lenart U."/>
            <person name="Aleksandrzak-Piekarczyk T."/>
            <person name="Szatraj K."/>
            <person name="Zielenkiewicz U."/>
            <person name="Pilsyk S."/>
            <person name="Malc E."/>
            <person name="Mieczkowski P."/>
            <person name="Kruszewska J.S."/>
            <person name="Biernat P."/>
            <person name="Pawlowska J."/>
        </authorList>
    </citation>
    <scope>NUCLEOTIDE SEQUENCE</scope>
    <source>
        <strain evidence="1">WA0000067209</strain>
    </source>
</reference>
<protein>
    <recommendedName>
        <fullName evidence="3">N-formylglutamate amidohydrolase</fullName>
    </recommendedName>
</protein>
<dbReference type="Gene3D" id="3.40.630.40">
    <property type="entry name" value="Zn-dependent exopeptidases"/>
    <property type="match status" value="1"/>
</dbReference>
<dbReference type="AlphaFoldDB" id="A0A8H7UI91"/>
<name>A0A8H7UI91_MORIS</name>
<evidence type="ECO:0000313" key="1">
    <source>
        <dbReference type="EMBL" id="KAG2180054.1"/>
    </source>
</evidence>
<dbReference type="Proteomes" id="UP000654370">
    <property type="component" value="Unassembled WGS sequence"/>
</dbReference>
<organism evidence="1 2">
    <name type="scientific">Mortierella isabellina</name>
    <name type="common">Filamentous fungus</name>
    <name type="synonym">Umbelopsis isabellina</name>
    <dbReference type="NCBI Taxonomy" id="91625"/>
    <lineage>
        <taxon>Eukaryota</taxon>
        <taxon>Fungi</taxon>
        <taxon>Fungi incertae sedis</taxon>
        <taxon>Mucoromycota</taxon>
        <taxon>Mucoromycotina</taxon>
        <taxon>Umbelopsidomycetes</taxon>
        <taxon>Umbelopsidales</taxon>
        <taxon>Umbelopsidaceae</taxon>
        <taxon>Umbelopsis</taxon>
    </lineage>
</organism>
<evidence type="ECO:0000313" key="2">
    <source>
        <dbReference type="Proteomes" id="UP000654370"/>
    </source>
</evidence>
<sequence length="286" mass="32490">MNQQPLQFALDPGTSQYVTYYEGTLPLVLAAPHGGRLFPSNIPDRKLENGTITVTDAYTKDVALGIARKLYEKTGDIPHIVILQLARTKVDVNRDKLEGSDSTAGREVWQEYHDTIKRAIAKINANYDHGMFVDIHGHGHPENWIELGYLLDNYTLKYSDEDLYERNVASTSSIRSLSQRYPDIAFSSFLRGNNSIGNRLSVKHRLKTTPSRSLPYPHRNQKYFFGGYCTQTYGSKNGGGIDAIQIELPKNLRFQKAGRESVIAALSESLMWMLCMFYHDEYRAKM</sequence>
<evidence type="ECO:0008006" key="3">
    <source>
        <dbReference type="Google" id="ProtNLM"/>
    </source>
</evidence>
<comment type="caution">
    <text evidence="1">The sequence shown here is derived from an EMBL/GenBank/DDBJ whole genome shotgun (WGS) entry which is preliminary data.</text>
</comment>
<keyword evidence="2" id="KW-1185">Reference proteome</keyword>
<dbReference type="OrthoDB" id="71260at2759"/>
<dbReference type="EMBL" id="JAEPQZ010000006">
    <property type="protein sequence ID" value="KAG2180054.1"/>
    <property type="molecule type" value="Genomic_DNA"/>
</dbReference>
<proteinExistence type="predicted"/>
<dbReference type="SUPFAM" id="SSF53187">
    <property type="entry name" value="Zn-dependent exopeptidases"/>
    <property type="match status" value="1"/>
</dbReference>
<gene>
    <name evidence="1" type="ORF">INT43_003841</name>
</gene>
<accession>A0A8H7UI91</accession>